<dbReference type="Proteomes" id="UP000562045">
    <property type="component" value="Unassembled WGS sequence"/>
</dbReference>
<comment type="caution">
    <text evidence="1">The sequence shown here is derived from an EMBL/GenBank/DDBJ whole genome shotgun (WGS) entry which is preliminary data.</text>
</comment>
<name>A0A7Y9ZK97_9ACTN</name>
<dbReference type="AlphaFoldDB" id="A0A7Y9ZK97"/>
<proteinExistence type="predicted"/>
<dbReference type="RefSeq" id="WP_179649084.1">
    <property type="nucleotide sequence ID" value="NZ_JACBZM010000001.1"/>
</dbReference>
<keyword evidence="1" id="KW-0808">Transferase</keyword>
<evidence type="ECO:0000313" key="1">
    <source>
        <dbReference type="EMBL" id="NYI45475.1"/>
    </source>
</evidence>
<accession>A0A7Y9ZK97</accession>
<dbReference type="GO" id="GO:0016740">
    <property type="term" value="F:transferase activity"/>
    <property type="evidence" value="ECO:0007669"/>
    <property type="project" value="UniProtKB-KW"/>
</dbReference>
<dbReference type="Gene3D" id="3.40.50.11190">
    <property type="match status" value="1"/>
</dbReference>
<protein>
    <submittedName>
        <fullName evidence="1">Spore coat polysaccharide biosynthesis predicted glycosyltransferase SpsG</fullName>
    </submittedName>
</protein>
<evidence type="ECO:0000313" key="2">
    <source>
        <dbReference type="Proteomes" id="UP000562045"/>
    </source>
</evidence>
<reference evidence="1 2" key="1">
    <citation type="submission" date="2020-07" db="EMBL/GenBank/DDBJ databases">
        <title>Sequencing the genomes of 1000 actinobacteria strains.</title>
        <authorList>
            <person name="Klenk H.-P."/>
        </authorList>
    </citation>
    <scope>NUCLEOTIDE SEQUENCE [LARGE SCALE GENOMIC DNA]</scope>
    <source>
        <strain evidence="1 2">DSM 15131</strain>
    </source>
</reference>
<dbReference type="EMBL" id="JACBZM010000001">
    <property type="protein sequence ID" value="NYI45475.1"/>
    <property type="molecule type" value="Genomic_DNA"/>
</dbReference>
<organism evidence="1 2">
    <name type="scientific">Nocardioides aromaticivorans</name>
    <dbReference type="NCBI Taxonomy" id="200618"/>
    <lineage>
        <taxon>Bacteria</taxon>
        <taxon>Bacillati</taxon>
        <taxon>Actinomycetota</taxon>
        <taxon>Actinomycetes</taxon>
        <taxon>Propionibacteriales</taxon>
        <taxon>Nocardioidaceae</taxon>
        <taxon>Nocardioides</taxon>
    </lineage>
</organism>
<gene>
    <name evidence="1" type="ORF">BJ993_002555</name>
</gene>
<dbReference type="SUPFAM" id="SSF53756">
    <property type="entry name" value="UDP-Glycosyltransferase/glycogen phosphorylase"/>
    <property type="match status" value="1"/>
</dbReference>
<dbReference type="Gene3D" id="3.40.50.2000">
    <property type="entry name" value="Glycogen Phosphorylase B"/>
    <property type="match status" value="1"/>
</dbReference>
<sequence length="350" mass="36957">MSQGTTSGTVVVWCDLGPDIGVGHLMRCLALAEELHARGRDVRFLVDASAVPFAAAQLAARGFASVPPAPTVEEQLRQVDELAPEAVVIDSYRLPPTVYDAVRASYRTLAFVDGDLGGRVADVFLDQNIGAEDDRRALPEGAVRLAGLRYALMRDEVLRHRPATPEVPAPTGPPRVFAFFGGTDAYGAAPVLTDALVATGRPFRLSVVAATDESRAALAAVRPAEGQEIEVIPPTDRLAEQVRAADLVVSAAGTSSWELLCLGAAVAFVCVADNQVESYGRVVDGGLTFPLGLLDVVRQEPEAATAVLGAALDDADARNRLRRKGWELVDGQGRSRVVESLLETGEPASG</sequence>